<organism evidence="8">
    <name type="scientific">Lotharella globosa</name>
    <dbReference type="NCBI Taxonomy" id="91324"/>
    <lineage>
        <taxon>Eukaryota</taxon>
        <taxon>Sar</taxon>
        <taxon>Rhizaria</taxon>
        <taxon>Cercozoa</taxon>
        <taxon>Chlorarachniophyceae</taxon>
        <taxon>Lotharella</taxon>
    </lineage>
</organism>
<keyword evidence="6 7" id="KW-0472">Membrane</keyword>
<dbReference type="EMBL" id="HBIV01038162">
    <property type="protein sequence ID" value="CAE0675402.1"/>
    <property type="molecule type" value="Transcribed_RNA"/>
</dbReference>
<sequence length="104" mass="10910">MATTMSMAKAPVAAARVARVTRVANKRSGMAAAAPVLPQARRTVVPARRSAVVSKATGATEVMQLANHMTDEIFTAAWVVFAMTLLGVAVGFVLLRVEAAVEDE</sequence>
<reference evidence="8" key="1">
    <citation type="submission" date="2021-01" db="EMBL/GenBank/DDBJ databases">
        <authorList>
            <person name="Corre E."/>
            <person name="Pelletier E."/>
            <person name="Niang G."/>
            <person name="Scheremetjew M."/>
            <person name="Finn R."/>
            <person name="Kale V."/>
            <person name="Holt S."/>
            <person name="Cochrane G."/>
            <person name="Meng A."/>
            <person name="Brown T."/>
            <person name="Cohen L."/>
        </authorList>
    </citation>
    <scope>NUCLEOTIDE SEQUENCE</scope>
    <source>
        <strain evidence="8">CCCM811</strain>
    </source>
</reference>
<evidence type="ECO:0000313" key="8">
    <source>
        <dbReference type="EMBL" id="CAE0675402.1"/>
    </source>
</evidence>
<proteinExistence type="inferred from homology"/>
<feature type="transmembrane region" description="Helical" evidence="7">
    <location>
        <begin position="73"/>
        <end position="95"/>
    </location>
</feature>
<keyword evidence="4" id="KW-0249">Electron transport</keyword>
<name>A0A7S3Z8T2_9EUKA</name>
<evidence type="ECO:0000256" key="2">
    <source>
        <dbReference type="ARBA" id="ARBA00022448"/>
    </source>
</evidence>
<evidence type="ECO:0000256" key="4">
    <source>
        <dbReference type="ARBA" id="ARBA00022982"/>
    </source>
</evidence>
<dbReference type="InterPro" id="IPR012595">
    <property type="entry name" value="PetM_cyt_b6/f_cplx_su7"/>
</dbReference>
<keyword evidence="3 7" id="KW-0812">Transmembrane</keyword>
<evidence type="ECO:0008006" key="9">
    <source>
        <dbReference type="Google" id="ProtNLM"/>
    </source>
</evidence>
<dbReference type="HAMAP" id="MF_00396">
    <property type="entry name" value="Cytb6_f_PetM"/>
    <property type="match status" value="1"/>
</dbReference>
<dbReference type="GO" id="GO:0009512">
    <property type="term" value="C:cytochrome b6f complex"/>
    <property type="evidence" value="ECO:0007669"/>
    <property type="project" value="InterPro"/>
</dbReference>
<evidence type="ECO:0000256" key="7">
    <source>
        <dbReference type="SAM" id="Phobius"/>
    </source>
</evidence>
<keyword evidence="2" id="KW-0813">Transport</keyword>
<dbReference type="AlphaFoldDB" id="A0A7S3Z8T2"/>
<comment type="subcellular location">
    <subcellularLocation>
        <location evidence="1">Membrane</location>
        <topology evidence="1">Single-pass membrane protein</topology>
    </subcellularLocation>
</comment>
<dbReference type="GO" id="GO:0016020">
    <property type="term" value="C:membrane"/>
    <property type="evidence" value="ECO:0007669"/>
    <property type="project" value="UniProtKB-SubCell"/>
</dbReference>
<dbReference type="SUPFAM" id="SSF103441">
    <property type="entry name" value="PetM subunit of the cytochrome b6f complex"/>
    <property type="match status" value="1"/>
</dbReference>
<evidence type="ECO:0000256" key="6">
    <source>
        <dbReference type="ARBA" id="ARBA00023136"/>
    </source>
</evidence>
<accession>A0A7S3Z8T2</accession>
<keyword evidence="5 7" id="KW-1133">Transmembrane helix</keyword>
<gene>
    <name evidence="8" type="ORF">LGLO00237_LOCUS27179</name>
</gene>
<protein>
    <recommendedName>
        <fullName evidence="9">Cytochrome b6-f complex subunit PetM</fullName>
    </recommendedName>
</protein>
<evidence type="ECO:0000256" key="1">
    <source>
        <dbReference type="ARBA" id="ARBA00004167"/>
    </source>
</evidence>
<dbReference type="Pfam" id="PF08041">
    <property type="entry name" value="PetM"/>
    <property type="match status" value="1"/>
</dbReference>
<evidence type="ECO:0000256" key="3">
    <source>
        <dbReference type="ARBA" id="ARBA00022692"/>
    </source>
</evidence>
<evidence type="ECO:0000256" key="5">
    <source>
        <dbReference type="ARBA" id="ARBA00022989"/>
    </source>
</evidence>